<dbReference type="SUPFAM" id="SSF55874">
    <property type="entry name" value="ATPase domain of HSP90 chaperone/DNA topoisomerase II/histidine kinase"/>
    <property type="match status" value="1"/>
</dbReference>
<keyword evidence="17" id="KW-1133">Transmembrane helix</keyword>
<dbReference type="Gene3D" id="3.30.565.10">
    <property type="entry name" value="Histidine kinase-like ATPase, C-terminal domain"/>
    <property type="match status" value="1"/>
</dbReference>
<evidence type="ECO:0000256" key="15">
    <source>
        <dbReference type="ARBA" id="ARBA00030800"/>
    </source>
</evidence>
<dbReference type="GO" id="GO:0016301">
    <property type="term" value="F:kinase activity"/>
    <property type="evidence" value="ECO:0007669"/>
    <property type="project" value="UniProtKB-KW"/>
</dbReference>
<keyword evidence="17" id="KW-0472">Membrane</keyword>
<feature type="transmembrane region" description="Helical" evidence="17">
    <location>
        <begin position="73"/>
        <end position="89"/>
    </location>
</feature>
<feature type="transmembrane region" description="Helical" evidence="17">
    <location>
        <begin position="143"/>
        <end position="162"/>
    </location>
</feature>
<name>A0ABU1FY64_9MICC</name>
<evidence type="ECO:0000313" key="19">
    <source>
        <dbReference type="EMBL" id="MDR5713103.1"/>
    </source>
</evidence>
<evidence type="ECO:0000256" key="11">
    <source>
        <dbReference type="ARBA" id="ARBA00023004"/>
    </source>
</evidence>
<comment type="cofactor">
    <cofactor evidence="2">
        <name>[4Fe-4S] cluster</name>
        <dbReference type="ChEBI" id="CHEBI:49883"/>
    </cofactor>
</comment>
<evidence type="ECO:0000256" key="5">
    <source>
        <dbReference type="ARBA" id="ARBA00017322"/>
    </source>
</evidence>
<evidence type="ECO:0000256" key="16">
    <source>
        <dbReference type="SAM" id="Coils"/>
    </source>
</evidence>
<dbReference type="RefSeq" id="WP_310538467.1">
    <property type="nucleotide sequence ID" value="NZ_BAAAOC010000006.1"/>
</dbReference>
<feature type="domain" description="Histidine kinase" evidence="18">
    <location>
        <begin position="198"/>
        <end position="392"/>
    </location>
</feature>
<evidence type="ECO:0000256" key="12">
    <source>
        <dbReference type="ARBA" id="ARBA00023012"/>
    </source>
</evidence>
<keyword evidence="6" id="KW-0004">4Fe-4S</keyword>
<dbReference type="Proteomes" id="UP001260872">
    <property type="component" value="Unassembled WGS sequence"/>
</dbReference>
<proteinExistence type="predicted"/>
<accession>A0ABU1FY64</accession>
<keyword evidence="11" id="KW-0408">Iron</keyword>
<sequence>MPHSTLAQVFTGLRFGLHALLIGLAGFAVVRAFVVFSPVAAWTLVVGVAFVAVYLAGAWAARSGRAAGSSGRRFAVVWVAALTLLWAVLTWLSPEGAYLVFPLFFLYLHVLPGPGGVAAIVVTTAFAILAVGLHLGFSVGGVIGPLVGAGVALLIGLAYRALRREAEERERLLAELIRTRQQLAETEREQGALAERARLAREIHDTVAQGLSSIQMLLRAAERDTPEPGAGYLKLARETAAESLADTRQIIRELTPARLDDGLTAALRRLGQEQSDRASLPVEVTAEDLDLPMGIQTALLRIAQGALSNAIRHADATRIAVELARDDDAVSLIVRDDGQGFDVSSAVADSHEADSFGLSAMRERVEQLDGALTITSAPGDGTTVTARLPLPTRRGAAS</sequence>
<dbReference type="InterPro" id="IPR004358">
    <property type="entry name" value="Sig_transdc_His_kin-like_C"/>
</dbReference>
<dbReference type="SMART" id="SM00387">
    <property type="entry name" value="HATPase_c"/>
    <property type="match status" value="1"/>
</dbReference>
<keyword evidence="8" id="KW-0808">Transferase</keyword>
<evidence type="ECO:0000256" key="13">
    <source>
        <dbReference type="ARBA" id="ARBA00023014"/>
    </source>
</evidence>
<dbReference type="InterPro" id="IPR005467">
    <property type="entry name" value="His_kinase_dom"/>
</dbReference>
<keyword evidence="17" id="KW-0812">Transmembrane</keyword>
<dbReference type="EC" id="2.7.13.3" evidence="4"/>
<dbReference type="PROSITE" id="PS50109">
    <property type="entry name" value="HIS_KIN"/>
    <property type="match status" value="1"/>
</dbReference>
<dbReference type="Gene3D" id="1.20.5.1930">
    <property type="match status" value="1"/>
</dbReference>
<dbReference type="Pfam" id="PF02518">
    <property type="entry name" value="HATPase_c"/>
    <property type="match status" value="1"/>
</dbReference>
<evidence type="ECO:0000256" key="2">
    <source>
        <dbReference type="ARBA" id="ARBA00001966"/>
    </source>
</evidence>
<dbReference type="InterPro" id="IPR003594">
    <property type="entry name" value="HATPase_dom"/>
</dbReference>
<feature type="transmembrane region" description="Helical" evidence="17">
    <location>
        <begin position="40"/>
        <end position="61"/>
    </location>
</feature>
<dbReference type="PANTHER" id="PTHR24421">
    <property type="entry name" value="NITRATE/NITRITE SENSOR PROTEIN NARX-RELATED"/>
    <property type="match status" value="1"/>
</dbReference>
<evidence type="ECO:0000256" key="6">
    <source>
        <dbReference type="ARBA" id="ARBA00022485"/>
    </source>
</evidence>
<comment type="subcellular location">
    <subcellularLocation>
        <location evidence="3">Cytoplasm</location>
    </subcellularLocation>
</comment>
<feature type="transmembrane region" description="Helical" evidence="17">
    <location>
        <begin position="12"/>
        <end position="34"/>
    </location>
</feature>
<evidence type="ECO:0000256" key="9">
    <source>
        <dbReference type="ARBA" id="ARBA00022723"/>
    </source>
</evidence>
<protein>
    <recommendedName>
        <fullName evidence="5">Oxygen sensor histidine kinase NreB</fullName>
        <ecNumber evidence="4">2.7.13.3</ecNumber>
    </recommendedName>
    <alternativeName>
        <fullName evidence="15">Nitrogen regulation protein B</fullName>
    </alternativeName>
</protein>
<comment type="function">
    <text evidence="14">Member of the two-component regulatory system NreB/NreC involved in the control of dissimilatory nitrate/nitrite reduction in response to oxygen. NreB functions as a direct oxygen sensor histidine kinase which is autophosphorylated, in the absence of oxygen, probably at the conserved histidine residue, and transfers its phosphate group probably to a conserved aspartate residue of NreC. NreB/NreC activates the expression of the nitrate (narGHJI) and nitrite (nir) reductase operons, as well as the putative nitrate transporter gene narT.</text>
</comment>
<keyword evidence="9" id="KW-0479">Metal-binding</keyword>
<dbReference type="PIRSF" id="PIRSF037434">
    <property type="entry name" value="STHK_ChrS"/>
    <property type="match status" value="1"/>
</dbReference>
<gene>
    <name evidence="19" type="ORF">RH857_13345</name>
</gene>
<dbReference type="EMBL" id="JAVKGT010000059">
    <property type="protein sequence ID" value="MDR5713103.1"/>
    <property type="molecule type" value="Genomic_DNA"/>
</dbReference>
<reference evidence="20" key="1">
    <citation type="submission" date="2023-07" db="EMBL/GenBank/DDBJ databases">
        <title>Description of three actinobacteria isolated from air of manufacturing shop in a pharmaceutical factory.</title>
        <authorList>
            <person name="Zhang D.-F."/>
        </authorList>
    </citation>
    <scope>NUCLEOTIDE SEQUENCE [LARGE SCALE GENOMIC DNA]</scope>
    <source>
        <strain evidence="20">CCTCC AB 207010</strain>
    </source>
</reference>
<dbReference type="CDD" id="cd16917">
    <property type="entry name" value="HATPase_UhpB-NarQ-NarX-like"/>
    <property type="match status" value="1"/>
</dbReference>
<dbReference type="PRINTS" id="PR00344">
    <property type="entry name" value="BCTRLSENSOR"/>
</dbReference>
<evidence type="ECO:0000256" key="7">
    <source>
        <dbReference type="ARBA" id="ARBA00022490"/>
    </source>
</evidence>
<evidence type="ECO:0000256" key="14">
    <source>
        <dbReference type="ARBA" id="ARBA00024827"/>
    </source>
</evidence>
<feature type="transmembrane region" description="Helical" evidence="17">
    <location>
        <begin position="118"/>
        <end position="137"/>
    </location>
</feature>
<keyword evidence="20" id="KW-1185">Reference proteome</keyword>
<keyword evidence="16" id="KW-0175">Coiled coil</keyword>
<comment type="catalytic activity">
    <reaction evidence="1">
        <text>ATP + protein L-histidine = ADP + protein N-phospho-L-histidine.</text>
        <dbReference type="EC" id="2.7.13.3"/>
    </reaction>
</comment>
<evidence type="ECO:0000256" key="1">
    <source>
        <dbReference type="ARBA" id="ARBA00000085"/>
    </source>
</evidence>
<keyword evidence="7" id="KW-0963">Cytoplasm</keyword>
<evidence type="ECO:0000259" key="18">
    <source>
        <dbReference type="PROSITE" id="PS50109"/>
    </source>
</evidence>
<evidence type="ECO:0000313" key="20">
    <source>
        <dbReference type="Proteomes" id="UP001260872"/>
    </source>
</evidence>
<organism evidence="19 20">
    <name type="scientific">Nesterenkonia flava</name>
    <dbReference type="NCBI Taxonomy" id="469799"/>
    <lineage>
        <taxon>Bacteria</taxon>
        <taxon>Bacillati</taxon>
        <taxon>Actinomycetota</taxon>
        <taxon>Actinomycetes</taxon>
        <taxon>Micrococcales</taxon>
        <taxon>Micrococcaceae</taxon>
        <taxon>Nesterenkonia</taxon>
    </lineage>
</organism>
<dbReference type="InterPro" id="IPR011712">
    <property type="entry name" value="Sig_transdc_His_kin_sub3_dim/P"/>
</dbReference>
<comment type="caution">
    <text evidence="19">The sequence shown here is derived from an EMBL/GenBank/DDBJ whole genome shotgun (WGS) entry which is preliminary data.</text>
</comment>
<keyword evidence="12" id="KW-0902">Two-component regulatory system</keyword>
<dbReference type="InterPro" id="IPR036890">
    <property type="entry name" value="HATPase_C_sf"/>
</dbReference>
<feature type="coiled-coil region" evidence="16">
    <location>
        <begin position="159"/>
        <end position="189"/>
    </location>
</feature>
<dbReference type="InterPro" id="IPR017205">
    <property type="entry name" value="Sig_transdc_His_kinase_ChrS"/>
</dbReference>
<dbReference type="InterPro" id="IPR050482">
    <property type="entry name" value="Sensor_HK_TwoCompSys"/>
</dbReference>
<evidence type="ECO:0000256" key="4">
    <source>
        <dbReference type="ARBA" id="ARBA00012438"/>
    </source>
</evidence>
<dbReference type="PANTHER" id="PTHR24421:SF62">
    <property type="entry name" value="SENSORY TRANSDUCTION HISTIDINE KINASE"/>
    <property type="match status" value="1"/>
</dbReference>
<keyword evidence="13" id="KW-0411">Iron-sulfur</keyword>
<evidence type="ECO:0000256" key="3">
    <source>
        <dbReference type="ARBA" id="ARBA00004496"/>
    </source>
</evidence>
<evidence type="ECO:0000256" key="17">
    <source>
        <dbReference type="SAM" id="Phobius"/>
    </source>
</evidence>
<evidence type="ECO:0000256" key="10">
    <source>
        <dbReference type="ARBA" id="ARBA00022777"/>
    </source>
</evidence>
<dbReference type="Pfam" id="PF07730">
    <property type="entry name" value="HisKA_3"/>
    <property type="match status" value="1"/>
</dbReference>
<evidence type="ECO:0000256" key="8">
    <source>
        <dbReference type="ARBA" id="ARBA00022679"/>
    </source>
</evidence>
<keyword evidence="10 19" id="KW-0418">Kinase</keyword>